<name>A0A4S8R0B9_9HELO</name>
<dbReference type="SMART" id="SM00829">
    <property type="entry name" value="PKS_ER"/>
    <property type="match status" value="1"/>
</dbReference>
<dbReference type="SMART" id="SM00826">
    <property type="entry name" value="PKS_DH"/>
    <property type="match status" value="1"/>
</dbReference>
<dbReference type="FunFam" id="3.40.50.720:FF:000209">
    <property type="entry name" value="Polyketide synthase Pks12"/>
    <property type="match status" value="1"/>
</dbReference>
<gene>
    <name evidence="11" type="ORF">BGAL_0121g00120</name>
</gene>
<feature type="domain" description="PKS/mFAS DH" evidence="10">
    <location>
        <begin position="781"/>
        <end position="1068"/>
    </location>
</feature>
<evidence type="ECO:0000256" key="6">
    <source>
        <dbReference type="ARBA" id="ARBA00023315"/>
    </source>
</evidence>
<dbReference type="PROSITE" id="PS52019">
    <property type="entry name" value="PKS_MFAS_DH"/>
    <property type="match status" value="1"/>
</dbReference>
<evidence type="ECO:0000259" key="8">
    <source>
        <dbReference type="PROSITE" id="PS50075"/>
    </source>
</evidence>
<keyword evidence="6" id="KW-0012">Acyltransferase</keyword>
<dbReference type="PROSITE" id="PS01162">
    <property type="entry name" value="QOR_ZETA_CRYSTAL"/>
    <property type="match status" value="1"/>
</dbReference>
<dbReference type="CDD" id="cd05195">
    <property type="entry name" value="enoyl_red"/>
    <property type="match status" value="1"/>
</dbReference>
<dbReference type="InterPro" id="IPR013217">
    <property type="entry name" value="Methyltransf_12"/>
</dbReference>
<evidence type="ECO:0000313" key="12">
    <source>
        <dbReference type="Proteomes" id="UP000308671"/>
    </source>
</evidence>
<evidence type="ECO:0000256" key="5">
    <source>
        <dbReference type="ARBA" id="ARBA00023268"/>
    </source>
</evidence>
<dbReference type="GO" id="GO:0016491">
    <property type="term" value="F:oxidoreductase activity"/>
    <property type="evidence" value="ECO:0007669"/>
    <property type="project" value="InterPro"/>
</dbReference>
<dbReference type="InterPro" id="IPR014030">
    <property type="entry name" value="Ketoacyl_synth_N"/>
</dbReference>
<dbReference type="InterPro" id="IPR020841">
    <property type="entry name" value="PKS_Beta-ketoAc_synthase_dom"/>
</dbReference>
<dbReference type="SUPFAM" id="SSF53335">
    <property type="entry name" value="S-adenosyl-L-methionine-dependent methyltransferases"/>
    <property type="match status" value="1"/>
</dbReference>
<dbReference type="InterPro" id="IPR050091">
    <property type="entry name" value="PKS_NRPS_Biosynth_Enz"/>
</dbReference>
<dbReference type="InterPro" id="IPR014043">
    <property type="entry name" value="Acyl_transferase_dom"/>
</dbReference>
<dbReference type="SUPFAM" id="SSF52151">
    <property type="entry name" value="FabD/lysophospholipase-like"/>
    <property type="match status" value="1"/>
</dbReference>
<organism evidence="11 12">
    <name type="scientific">Botrytis galanthina</name>
    <dbReference type="NCBI Taxonomy" id="278940"/>
    <lineage>
        <taxon>Eukaryota</taxon>
        <taxon>Fungi</taxon>
        <taxon>Dikarya</taxon>
        <taxon>Ascomycota</taxon>
        <taxon>Pezizomycotina</taxon>
        <taxon>Leotiomycetes</taxon>
        <taxon>Helotiales</taxon>
        <taxon>Sclerotiniaceae</taxon>
        <taxon>Botrytis</taxon>
    </lineage>
</organism>
<dbReference type="Pfam" id="PF14765">
    <property type="entry name" value="PS-DH"/>
    <property type="match status" value="1"/>
</dbReference>
<dbReference type="SUPFAM" id="SSF47336">
    <property type="entry name" value="ACP-like"/>
    <property type="match status" value="1"/>
</dbReference>
<dbReference type="GO" id="GO:0006633">
    <property type="term" value="P:fatty acid biosynthetic process"/>
    <property type="evidence" value="ECO:0007669"/>
    <property type="project" value="TreeGrafter"/>
</dbReference>
<dbReference type="InterPro" id="IPR032821">
    <property type="entry name" value="PKS_assoc"/>
</dbReference>
<feature type="region of interest" description="C-terminal hotdog fold" evidence="7">
    <location>
        <begin position="912"/>
        <end position="1068"/>
    </location>
</feature>
<dbReference type="Gene3D" id="3.40.50.720">
    <property type="entry name" value="NAD(P)-binding Rossmann-like Domain"/>
    <property type="match status" value="2"/>
</dbReference>
<evidence type="ECO:0000259" key="9">
    <source>
        <dbReference type="PROSITE" id="PS52004"/>
    </source>
</evidence>
<dbReference type="InterPro" id="IPR049552">
    <property type="entry name" value="PKS_DH_N"/>
</dbReference>
<dbReference type="Gene3D" id="3.30.70.3290">
    <property type="match status" value="1"/>
</dbReference>
<dbReference type="Gene3D" id="3.90.180.10">
    <property type="entry name" value="Medium-chain alcohol dehydrogenases, catalytic domain"/>
    <property type="match status" value="1"/>
</dbReference>
<dbReference type="Proteomes" id="UP000308671">
    <property type="component" value="Unassembled WGS sequence"/>
</dbReference>
<dbReference type="SUPFAM" id="SSF50129">
    <property type="entry name" value="GroES-like"/>
    <property type="match status" value="1"/>
</dbReference>
<dbReference type="InterPro" id="IPR057326">
    <property type="entry name" value="KR_dom"/>
</dbReference>
<dbReference type="CDD" id="cd00833">
    <property type="entry name" value="PKS"/>
    <property type="match status" value="1"/>
</dbReference>
<proteinExistence type="predicted"/>
<dbReference type="InterPro" id="IPR013154">
    <property type="entry name" value="ADH-like_N"/>
</dbReference>
<evidence type="ECO:0000259" key="10">
    <source>
        <dbReference type="PROSITE" id="PS52019"/>
    </source>
</evidence>
<dbReference type="PROSITE" id="PS52004">
    <property type="entry name" value="KS3_2"/>
    <property type="match status" value="1"/>
</dbReference>
<dbReference type="InterPro" id="IPR016036">
    <property type="entry name" value="Malonyl_transacylase_ACP-bd"/>
</dbReference>
<feature type="active site" description="Proton acceptor; for dehydratase activity" evidence="7">
    <location>
        <position position="813"/>
    </location>
</feature>
<dbReference type="Pfam" id="PF08659">
    <property type="entry name" value="KR"/>
    <property type="match status" value="1"/>
</dbReference>
<dbReference type="InterPro" id="IPR036291">
    <property type="entry name" value="NAD(P)-bd_dom_sf"/>
</dbReference>
<dbReference type="InterPro" id="IPR014031">
    <property type="entry name" value="Ketoacyl_synth_C"/>
</dbReference>
<dbReference type="InterPro" id="IPR009081">
    <property type="entry name" value="PP-bd_ACP"/>
</dbReference>
<dbReference type="InterPro" id="IPR016039">
    <property type="entry name" value="Thiolase-like"/>
</dbReference>
<dbReference type="GO" id="GO:0044550">
    <property type="term" value="P:secondary metabolite biosynthetic process"/>
    <property type="evidence" value="ECO:0007669"/>
    <property type="project" value="UniProtKB-ARBA"/>
</dbReference>
<protein>
    <submittedName>
        <fullName evidence="11">Uncharacterized protein</fullName>
    </submittedName>
</protein>
<dbReference type="PANTHER" id="PTHR43775:SF29">
    <property type="entry name" value="ASPERFURANONE POLYKETIDE SYNTHASE AFOG-RELATED"/>
    <property type="match status" value="1"/>
</dbReference>
<dbReference type="Pfam" id="PF16197">
    <property type="entry name" value="KAsynt_C_assoc"/>
    <property type="match status" value="1"/>
</dbReference>
<dbReference type="Pfam" id="PF08242">
    <property type="entry name" value="Methyltransf_12"/>
    <property type="match status" value="1"/>
</dbReference>
<keyword evidence="12" id="KW-1185">Reference proteome</keyword>
<evidence type="ECO:0000256" key="1">
    <source>
        <dbReference type="ARBA" id="ARBA00022450"/>
    </source>
</evidence>
<keyword evidence="2" id="KW-0597">Phosphoprotein</keyword>
<dbReference type="InterPro" id="IPR006162">
    <property type="entry name" value="Ppantetheine_attach_site"/>
</dbReference>
<keyword evidence="4" id="KW-0521">NADP</keyword>
<dbReference type="Pfam" id="PF00698">
    <property type="entry name" value="Acyl_transf_1"/>
    <property type="match status" value="1"/>
</dbReference>
<dbReference type="PROSITE" id="PS50075">
    <property type="entry name" value="CARRIER"/>
    <property type="match status" value="1"/>
</dbReference>
<dbReference type="GO" id="GO:0008270">
    <property type="term" value="F:zinc ion binding"/>
    <property type="evidence" value="ECO:0007669"/>
    <property type="project" value="InterPro"/>
</dbReference>
<feature type="region of interest" description="N-terminal hotdog fold" evidence="7">
    <location>
        <begin position="781"/>
        <end position="901"/>
    </location>
</feature>
<dbReference type="SMART" id="SM00825">
    <property type="entry name" value="PKS_KS"/>
    <property type="match status" value="1"/>
</dbReference>
<dbReference type="SUPFAM" id="SSF51735">
    <property type="entry name" value="NAD(P)-binding Rossmann-fold domains"/>
    <property type="match status" value="2"/>
</dbReference>
<accession>A0A4S8R0B9</accession>
<feature type="active site" description="Proton donor; for dehydratase activity" evidence="7">
    <location>
        <position position="976"/>
    </location>
</feature>
<dbReference type="Gene3D" id="1.10.1200.10">
    <property type="entry name" value="ACP-like"/>
    <property type="match status" value="1"/>
</dbReference>
<dbReference type="OrthoDB" id="329835at2759"/>
<dbReference type="GO" id="GO:0004312">
    <property type="term" value="F:fatty acid synthase activity"/>
    <property type="evidence" value="ECO:0007669"/>
    <property type="project" value="TreeGrafter"/>
</dbReference>
<dbReference type="Pfam" id="PF13602">
    <property type="entry name" value="ADH_zinc_N_2"/>
    <property type="match status" value="1"/>
</dbReference>
<feature type="domain" description="Ketosynthase family 3 (KS3)" evidence="9">
    <location>
        <begin position="1"/>
        <end position="247"/>
    </location>
</feature>
<dbReference type="Gene3D" id="3.10.129.110">
    <property type="entry name" value="Polyketide synthase dehydratase"/>
    <property type="match status" value="1"/>
</dbReference>
<dbReference type="InterPro" id="IPR020806">
    <property type="entry name" value="PKS_PP-bd"/>
</dbReference>
<dbReference type="SUPFAM" id="SSF55048">
    <property type="entry name" value="Probable ACP-binding domain of malonyl-CoA ACP transacylase"/>
    <property type="match status" value="1"/>
</dbReference>
<dbReference type="SMART" id="SM00823">
    <property type="entry name" value="PKS_PP"/>
    <property type="match status" value="1"/>
</dbReference>
<dbReference type="InterPro" id="IPR001227">
    <property type="entry name" value="Ac_transferase_dom_sf"/>
</dbReference>
<evidence type="ECO:0000256" key="3">
    <source>
        <dbReference type="ARBA" id="ARBA00022679"/>
    </source>
</evidence>
<dbReference type="InterPro" id="IPR020843">
    <property type="entry name" value="ER"/>
</dbReference>
<evidence type="ECO:0000256" key="7">
    <source>
        <dbReference type="PROSITE-ProRule" id="PRU01363"/>
    </source>
</evidence>
<evidence type="ECO:0000256" key="4">
    <source>
        <dbReference type="ARBA" id="ARBA00022857"/>
    </source>
</evidence>
<dbReference type="InterPro" id="IPR049900">
    <property type="entry name" value="PKS_mFAS_DH"/>
</dbReference>
<feature type="domain" description="Carrier" evidence="8">
    <location>
        <begin position="2175"/>
        <end position="2252"/>
    </location>
</feature>
<dbReference type="SUPFAM" id="SSF53901">
    <property type="entry name" value="Thiolase-like"/>
    <property type="match status" value="1"/>
</dbReference>
<dbReference type="InterPro" id="IPR029063">
    <property type="entry name" value="SAM-dependent_MTases_sf"/>
</dbReference>
<dbReference type="Gene3D" id="3.40.50.150">
    <property type="entry name" value="Vaccinia Virus protein VP39"/>
    <property type="match status" value="1"/>
</dbReference>
<comment type="caution">
    <text evidence="11">The sequence shown here is derived from an EMBL/GenBank/DDBJ whole genome shotgun (WGS) entry which is preliminary data.</text>
</comment>
<dbReference type="Pfam" id="PF21089">
    <property type="entry name" value="PKS_DH_N"/>
    <property type="match status" value="1"/>
</dbReference>
<dbReference type="Pfam" id="PF23297">
    <property type="entry name" value="ACP_SdgA_C"/>
    <property type="match status" value="1"/>
</dbReference>
<dbReference type="Pfam" id="PF08240">
    <property type="entry name" value="ADH_N"/>
    <property type="match status" value="1"/>
</dbReference>
<dbReference type="InterPro" id="IPR036736">
    <property type="entry name" value="ACP-like_sf"/>
</dbReference>
<dbReference type="SMART" id="SM00822">
    <property type="entry name" value="PKS_KR"/>
    <property type="match status" value="1"/>
</dbReference>
<keyword evidence="3" id="KW-0808">Transferase</keyword>
<evidence type="ECO:0000256" key="2">
    <source>
        <dbReference type="ARBA" id="ARBA00022553"/>
    </source>
</evidence>
<dbReference type="PROSITE" id="PS00012">
    <property type="entry name" value="PHOSPHOPANTETHEINE"/>
    <property type="match status" value="1"/>
</dbReference>
<dbReference type="EMBL" id="PQXL01000121">
    <property type="protein sequence ID" value="THV51148.1"/>
    <property type="molecule type" value="Genomic_DNA"/>
</dbReference>
<dbReference type="GO" id="GO:0031177">
    <property type="term" value="F:phosphopantetheine binding"/>
    <property type="evidence" value="ECO:0007669"/>
    <property type="project" value="InterPro"/>
</dbReference>
<dbReference type="GO" id="GO:1901336">
    <property type="term" value="P:lactone biosynthetic process"/>
    <property type="evidence" value="ECO:0007669"/>
    <property type="project" value="UniProtKB-ARBA"/>
</dbReference>
<keyword evidence="5" id="KW-0511">Multifunctional enzyme</keyword>
<dbReference type="Gene3D" id="3.40.366.10">
    <property type="entry name" value="Malonyl-Coenzyme A Acyl Carrier Protein, domain 2"/>
    <property type="match status" value="1"/>
</dbReference>
<keyword evidence="1" id="KW-0596">Phosphopantetheine</keyword>
<dbReference type="PANTHER" id="PTHR43775">
    <property type="entry name" value="FATTY ACID SYNTHASE"/>
    <property type="match status" value="1"/>
</dbReference>
<dbReference type="Pfam" id="PF00109">
    <property type="entry name" value="ketoacyl-synt"/>
    <property type="match status" value="1"/>
</dbReference>
<sequence>MLYISLAKAFAPENLKCLVGGANLFYNPDQAMSLENMNFLSPDGVSYSFDKRANGYARGEGIGMLVVKSLTKAIEDGDTIRAVVRATGANQDGRTPGITQPSAEAQEAMIRDTYKSAGLNMDTTAFVEAHGTGTALGDPIEAQAIGNAFKASRQTDAPVYVGAMKTNIGHLGATSGIASLIKTTLALEKAVIPLNIWFAEVNPKILPKALGIKFPTQPTPWPRSGVRRASVSSFGFGGANAHAVLDDAYHYLIDHRMSGKHRTRSDIPTTEELGQYPASDAVFGHFNNDSSSQYHQKLMILSASDEAAVKRVSSVLSSHLLNEYNTSKHDATYLADLAYTSSERRTHMPWRLAFTTGATQQLQLQLSERDINPIRLVYSPKLCFVFTGQGAQWYAMGRELLTYPEFKQSLENSAFHYQELGCKWSLIEELSKNENQSMLQEALYSQPVCTALQIALIDLLLSWNISASVVVGHSSGEIAAAYCVGALSHESACKIAYFRGSIVASTMKSRPPGAMLAVGLSESKIQEYSQLLDTEDRHSIAIACLNSPRNFTLSGCEADIDALRVLLKRDGVFARKLRVNVAYHSPYMKEIESLYRDSIGHITTGELNRSNTVMLSSLTGCKVSRGDLCNPNYWVRNLVSPVKFSEAISKVFIPDSKRIGRPLKARSDGFSVHHIVEIGPHSALQGVIKETISSISKEHGFSYSSALVRNNSAINTAMAMVGTLYCLGCPVNVGRVNDLGEAMVDHRMLVDLPGYPFDHSKRYWIEGRISKNFRFRKSPPIDFLGVEATDSSPLEPKWHRIICRSSEPWIADHNVDEVEVYSAAEMLVTALQAAVQLAETSKVIDGFHFKDVVWKKALVMPVSDSGVELQITLIPGRKIAGRFLTWHQFRICSYEAVSDEWSEFTLGNKRCTSQFDPKLFYSHLRDFGLSYGPTFQLPFSDIRFNNHGEAAGTASIKIDALQHGTMPCVIHPAQLDAFMHLSFLALSRGGQHPIPTMVPTSFRNIWISADICAPSRDVELGSSVSSECDSAVDLYTKAEYQGLRNADGLVLVQHRNSAKPKLSTEVSMVTVAEPLSLEIGSDFERQLCYDMDWKPDLNLMEGDKVVDYCSSGNVDTHKYSESKDEKKNLLCHLAWQKQISRHAHQFEVAQDKPHLKKYVEWTKHRLNEYSPNILPRSATEIDKMIRDLCLEVERLDAEGKLIVTIVHSLEQILSGEKDALEVLFHEGLMDEYYAFINNVTTAFADGIVYLTTMAHKKQDMKILEIGAGTGSATEKILEALTVRNDQSSGNDKLQIVQFSQYHFTDISSSFFEPAKTRFHEYFENGKILFKTLDINQDPLEQRFAREEYDLIIVSNVLHATSDMKTTLGNTLTLLKPDGKMFIFEATSSEDVAFGFIFGLLPGWWLGIEEFRKWCPTMTKERWHDQLSACDFSGLECAFPKFELPGLRTCTAMITGAIGSRNRADHPTSAAILIQDLSVVQLGIARELQPLIAHVLSKCDIIFLSEASSKIHDYATFISSLEIDHSFLYQISEDQFSLLRSIFSHCAASIWATSTIRTDPNPLHGMMTGFGHEIQVEVNAVGLNFRDLLVALGQEPAFHLGLECTGIVKQVGLYAAGHFKPGDRVCCFTNGCLRTFLRCDMKAAFKIPKEIPDSTAAGFGLVFGTAYYALVRVARIQVGESVLIHSGAGGLGQACIQLAKLFDAKIFTTVSTAEKKQFLVEHYAIPKEQIFSSRSSTFVSGVNALTNGKGVDIIVNTLAGEALRCSSQCISLFGRFLEVGKKDIYNFGHLDMYMFAGNVSFCAIDFFRIANEELELLKEIIGPVLDLLVAGRISSPHPIQVYTGSEVEHAFRSLESGKSLGKIVIELQAGDNVLVFPSNEPPWQFDPDSSYVIYGGLGGIGRSIVRWMVTRSAKNLILLSRSGGNTAAAKQLVEDLRNQVICVATPSCDIGDKDALSDALLQCKDVPAIRGCIQASMVLQDSSFDRMDMNQFHAAIKPKVDGSWNLHTLLPFGMDFFVMLSSIAGIIGSFGQSNYCAGNTYQDGLADCRISNGEKAISIDLGAIFDIGYIAELENNATTVKIVSESFAVISEKELHALIDYACNPNLVLSKSQIVTGINLPSYFRKRGLEEPNYIRSPLFRPLYQILDSKQPNLNDNNNHSINYRDLIVASETIDEVSDVIVSGLQAKLSKTLAVENVDIDTGKPMHAYGLDSLSAVEIRTWFRNNTSTDVAIFEILGNKSINELAASVAPKSRIWLEKYNETK</sequence>
<dbReference type="Pfam" id="PF02801">
    <property type="entry name" value="Ketoacyl-synt_C"/>
    <property type="match status" value="1"/>
</dbReference>
<dbReference type="InterPro" id="IPR002364">
    <property type="entry name" value="Quin_OxRdtase/zeta-crystal_CS"/>
</dbReference>
<reference evidence="11 12" key="1">
    <citation type="submission" date="2017-12" db="EMBL/GenBank/DDBJ databases">
        <title>Comparative genomics of Botrytis spp.</title>
        <authorList>
            <person name="Valero-Jimenez C.A."/>
            <person name="Tapia P."/>
            <person name="Veloso J."/>
            <person name="Silva-Moreno E."/>
            <person name="Staats M."/>
            <person name="Valdes J.H."/>
            <person name="Van Kan J.A.L."/>
        </authorList>
    </citation>
    <scope>NUCLEOTIDE SEQUENCE [LARGE SCALE GENOMIC DNA]</scope>
    <source>
        <strain evidence="11 12">MUCL435</strain>
    </source>
</reference>
<dbReference type="InterPro" id="IPR049551">
    <property type="entry name" value="PKS_DH_C"/>
</dbReference>
<dbReference type="SMART" id="SM00827">
    <property type="entry name" value="PKS_AT"/>
    <property type="match status" value="1"/>
</dbReference>
<dbReference type="InterPro" id="IPR016035">
    <property type="entry name" value="Acyl_Trfase/lysoPLipase"/>
</dbReference>
<evidence type="ECO:0000313" key="11">
    <source>
        <dbReference type="EMBL" id="THV51148.1"/>
    </source>
</evidence>
<dbReference type="InterPro" id="IPR013968">
    <property type="entry name" value="PKS_KR"/>
</dbReference>
<dbReference type="InterPro" id="IPR011032">
    <property type="entry name" value="GroES-like_sf"/>
</dbReference>
<dbReference type="Gene3D" id="3.40.47.10">
    <property type="match status" value="1"/>
</dbReference>
<dbReference type="InterPro" id="IPR020807">
    <property type="entry name" value="PKS_DH"/>
</dbReference>
<dbReference type="InterPro" id="IPR042104">
    <property type="entry name" value="PKS_dehydratase_sf"/>
</dbReference>